<accession>A0A024GG02</accession>
<dbReference type="InterPro" id="IPR001810">
    <property type="entry name" value="F-box_dom"/>
</dbReference>
<feature type="domain" description="F-box" evidence="2">
    <location>
        <begin position="523"/>
        <end position="569"/>
    </location>
</feature>
<keyword evidence="1" id="KW-0175">Coiled coil</keyword>
<dbReference type="Proteomes" id="UP000053237">
    <property type="component" value="Unassembled WGS sequence"/>
</dbReference>
<sequence>MDAVEEFNDVFGVSIRFRFQSRRPIHPDAKTKLGMIQSHSKLYQYIQSLFDSQSAKQIRAIFRNRRNQWLHPSGLQSGATSVLCIFFLHIASKNPPLRRTILFLFFDALFFHCDVYGESDVSCRMQTFQSVISFHEMKCFVRWEALISFFKRLLRLSTDSMAIFQEWMKTSSAGRASNCVFAHLSGVEQLLNEYTHSTAIYGGPLQLEIIQCFLQFILECELLPQCKPLQQVNACIYDRLYQWFFSKFQCIATIDFNSVWRQSLFNLMERTSVLYQHQRVSDVNVAAVFVLGIKTISEQTFLNLYEGWFTICKSVALHHENGGLERCKTHLLVLVGISAHCQTMDVKRVLELLLEMTSFIRRNTSYLYETQFVLFLIVYLAVCSQTSLNTLKPDAKLLLQEFRLQFLSVLVPKQSHLYRCFQSHSVFTLKSKKEFWRKWFDIEHQEDLNRNWSSGDIEDALAFRRQFKAISSCIPLQSLQQWPHMKAFLSTQHHSPSCRLLTTKEKLILLMQPPPHIEETPAQRMSEMLPDELLMRIFLFLSAKRLCRIASVNKQCHEFICGTKVWTQNWDGRETFHPKGDQRHCEAIMYSMESDKQHTESLDSTLNEIRNTHHVIIKNIARLQERTKEILQEHEKDIRSMCEAKLEAQKDMQETNTCVQSNDDVSYWVGKTQQLNVQVEWGRDLATRLNTLNQNLMKENQCLKIENSTQKQECEFLMKQIVNVKKENGRLRSHFEETRCEIEASKGLKKSIMSVSTSALPHVKPLEWNFIARNTQRPASAKKCSNDMKSMGTVADTRYKEIIKRLKRLLETERQNLQNVRTLYTSQQQNRTELENLIEACVNDIRLRRNQPAQNGNELDRKERKALMKKLCKQERILELLSAAIHTST</sequence>
<dbReference type="Pfam" id="PF12937">
    <property type="entry name" value="F-box-like"/>
    <property type="match status" value="1"/>
</dbReference>
<proteinExistence type="predicted"/>
<reference evidence="3 4" key="1">
    <citation type="submission" date="2012-05" db="EMBL/GenBank/DDBJ databases">
        <title>Recombination and specialization in a pathogen metapopulation.</title>
        <authorList>
            <person name="Gardiner A."/>
            <person name="Kemen E."/>
            <person name="Schultz-Larsen T."/>
            <person name="MacLean D."/>
            <person name="Van Oosterhout C."/>
            <person name="Jones J.D.G."/>
        </authorList>
    </citation>
    <scope>NUCLEOTIDE SEQUENCE [LARGE SCALE GENOMIC DNA]</scope>
    <source>
        <strain evidence="3 4">Ac Nc2</strain>
    </source>
</reference>
<dbReference type="AlphaFoldDB" id="A0A024GG02"/>
<dbReference type="Gene3D" id="1.20.1280.50">
    <property type="match status" value="1"/>
</dbReference>
<comment type="caution">
    <text evidence="3">The sequence shown here is derived from an EMBL/GenBank/DDBJ whole genome shotgun (WGS) entry which is preliminary data.</text>
</comment>
<evidence type="ECO:0000313" key="3">
    <source>
        <dbReference type="EMBL" id="CCI45806.1"/>
    </source>
</evidence>
<dbReference type="InterPro" id="IPR036047">
    <property type="entry name" value="F-box-like_dom_sf"/>
</dbReference>
<protein>
    <recommendedName>
        <fullName evidence="2">F-box domain-containing protein</fullName>
    </recommendedName>
</protein>
<dbReference type="PANTHER" id="PTHR40515:SF1">
    <property type="entry name" value="CILIA- AND FLAGELLA-ASSOCIATED PROTEIN 157"/>
    <property type="match status" value="1"/>
</dbReference>
<gene>
    <name evidence="3" type="ORF">BN9_067160</name>
</gene>
<evidence type="ECO:0000259" key="2">
    <source>
        <dbReference type="PROSITE" id="PS50181"/>
    </source>
</evidence>
<dbReference type="STRING" id="65357.A0A024GG02"/>
<name>A0A024GG02_9STRA</name>
<dbReference type="SUPFAM" id="SSF81383">
    <property type="entry name" value="F-box domain"/>
    <property type="match status" value="1"/>
</dbReference>
<dbReference type="OrthoDB" id="193329at2759"/>
<evidence type="ECO:0000256" key="1">
    <source>
        <dbReference type="SAM" id="Coils"/>
    </source>
</evidence>
<dbReference type="CDD" id="cd09917">
    <property type="entry name" value="F-box_SF"/>
    <property type="match status" value="1"/>
</dbReference>
<keyword evidence="4" id="KW-1185">Reference proteome</keyword>
<organism evidence="3 4">
    <name type="scientific">Albugo candida</name>
    <dbReference type="NCBI Taxonomy" id="65357"/>
    <lineage>
        <taxon>Eukaryota</taxon>
        <taxon>Sar</taxon>
        <taxon>Stramenopiles</taxon>
        <taxon>Oomycota</taxon>
        <taxon>Peronosporomycetes</taxon>
        <taxon>Albuginales</taxon>
        <taxon>Albuginaceae</taxon>
        <taxon>Albugo</taxon>
    </lineage>
</organism>
<dbReference type="PANTHER" id="PTHR40515">
    <property type="entry name" value="CILIA- AND FLAGELLA-ASSOCIATED PROTEIN 157"/>
    <property type="match status" value="1"/>
</dbReference>
<feature type="coiled-coil region" evidence="1">
    <location>
        <begin position="686"/>
        <end position="727"/>
    </location>
</feature>
<dbReference type="SMART" id="SM00256">
    <property type="entry name" value="FBOX"/>
    <property type="match status" value="1"/>
</dbReference>
<dbReference type="EMBL" id="CAIX01000108">
    <property type="protein sequence ID" value="CCI45806.1"/>
    <property type="molecule type" value="Genomic_DNA"/>
</dbReference>
<dbReference type="InParanoid" id="A0A024GG02"/>
<dbReference type="PROSITE" id="PS50181">
    <property type="entry name" value="FBOX"/>
    <property type="match status" value="1"/>
</dbReference>
<evidence type="ECO:0000313" key="4">
    <source>
        <dbReference type="Proteomes" id="UP000053237"/>
    </source>
</evidence>